<dbReference type="InterPro" id="IPR000160">
    <property type="entry name" value="GGDEF_dom"/>
</dbReference>
<dbReference type="Gene3D" id="3.30.70.270">
    <property type="match status" value="1"/>
</dbReference>
<evidence type="ECO:0000313" key="14">
    <source>
        <dbReference type="EMBL" id="SFG15522.1"/>
    </source>
</evidence>
<evidence type="ECO:0000256" key="4">
    <source>
        <dbReference type="ARBA" id="ARBA00022679"/>
    </source>
</evidence>
<dbReference type="Proteomes" id="UP000182635">
    <property type="component" value="Unassembled WGS sequence"/>
</dbReference>
<reference evidence="15" key="1">
    <citation type="submission" date="2016-10" db="EMBL/GenBank/DDBJ databases">
        <authorList>
            <person name="Varghese N."/>
            <person name="Submissions S."/>
        </authorList>
    </citation>
    <scope>NUCLEOTIDE SEQUENCE [LARGE SCALE GENOMIC DNA]</scope>
    <source>
        <strain evidence="15">DSM 20403</strain>
    </source>
</reference>
<dbReference type="Gene3D" id="1.10.3210.10">
    <property type="entry name" value="Hypothetical protein af1432"/>
    <property type="match status" value="1"/>
</dbReference>
<evidence type="ECO:0000256" key="3">
    <source>
        <dbReference type="ARBA" id="ARBA00014333"/>
    </source>
</evidence>
<dbReference type="Pfam" id="PF01966">
    <property type="entry name" value="HD"/>
    <property type="match status" value="1"/>
</dbReference>
<gene>
    <name evidence="14" type="ORF">SAMN02910432_00133</name>
</gene>
<evidence type="ECO:0000256" key="5">
    <source>
        <dbReference type="ARBA" id="ARBA00022722"/>
    </source>
</evidence>
<dbReference type="GO" id="GO:0005524">
    <property type="term" value="F:ATP binding"/>
    <property type="evidence" value="ECO:0007669"/>
    <property type="project" value="UniProtKB-KW"/>
</dbReference>
<evidence type="ECO:0000256" key="7">
    <source>
        <dbReference type="ARBA" id="ARBA00022759"/>
    </source>
</evidence>
<dbReference type="NCBIfam" id="TIGR02578">
    <property type="entry name" value="cas_TM1811_Csm1"/>
    <property type="match status" value="1"/>
</dbReference>
<name>A0A1I2PH90_9LACO</name>
<dbReference type="InterPro" id="IPR006674">
    <property type="entry name" value="HD_domain"/>
</dbReference>
<dbReference type="PANTHER" id="PTHR36528">
    <property type="entry name" value="CRISPR SYSTEM SINGLE-STRAND-SPECIFIC DEOXYRIBONUCLEASE CAS10/CSM1 (SUBTYPE III-A)"/>
    <property type="match status" value="1"/>
</dbReference>
<dbReference type="GO" id="GO:0004519">
    <property type="term" value="F:endonuclease activity"/>
    <property type="evidence" value="ECO:0007669"/>
    <property type="project" value="UniProtKB-KW"/>
</dbReference>
<evidence type="ECO:0000256" key="1">
    <source>
        <dbReference type="ARBA" id="ARBA00001968"/>
    </source>
</evidence>
<dbReference type="Pfam" id="PF22335">
    <property type="entry name" value="Cas10-Cmr2_palm2"/>
    <property type="match status" value="1"/>
</dbReference>
<evidence type="ECO:0000256" key="9">
    <source>
        <dbReference type="ARBA" id="ARBA00022839"/>
    </source>
</evidence>
<dbReference type="PANTHER" id="PTHR36528:SF1">
    <property type="entry name" value="CRISPR SYSTEM SINGLE-STRAND-SPECIFIC DEOXYRIBONUCLEASE CAS10_CSM1 (SUBTYPE III-A)"/>
    <property type="match status" value="1"/>
</dbReference>
<dbReference type="Pfam" id="PF18211">
    <property type="entry name" value="Csm1_B"/>
    <property type="match status" value="1"/>
</dbReference>
<protein>
    <recommendedName>
        <fullName evidence="3">CRISPR system single-strand-specific deoxyribonuclease Cas10/Csm1 (subtype III-A)</fullName>
    </recommendedName>
    <alternativeName>
        <fullName evidence="12">Cyclic oligoadenylate synthase</fullName>
    </alternativeName>
</protein>
<evidence type="ECO:0000256" key="12">
    <source>
        <dbReference type="ARBA" id="ARBA00032922"/>
    </source>
</evidence>
<dbReference type="SUPFAM" id="SSF109604">
    <property type="entry name" value="HD-domain/PDEase-like"/>
    <property type="match status" value="1"/>
</dbReference>
<keyword evidence="9" id="KW-0269">Exonuclease</keyword>
<dbReference type="GO" id="GO:0051607">
    <property type="term" value="P:defense response to virus"/>
    <property type="evidence" value="ECO:0007669"/>
    <property type="project" value="UniProtKB-KW"/>
</dbReference>
<keyword evidence="10" id="KW-0067">ATP-binding</keyword>
<sequence>MLEKRMNDMFYGAFLHDIGKALQRAEGRMVKHQKIGADFLEKYTDNREITHSLRYHHKNYMSSSLPANSLSHITYIADNVASGTDRRKEMEDGKWGFYAKIPLQDIFNRYGKNASKRYIAPGELQPDNVDKVFPSEFRHDYTSGEYGRGVSYFSTGLRAVEFTEEYIPSVINLVEATMSFMPSSTCMEEVSDISLYDHMKLTAAYACAILQYADEKGIDDYKTEFVDRGRSFYKKQAFMMVGFDFTGVQDFIYRITSRGAHKQLRSRAFYMEMMSRWFVDSLVRNLGLTEASVIYADTEHGYIITGNTSKNRDVVRRTQREFNEFLMENFGNMLYVSTGSALFSASQVMEENSSDEYTRIFREIDELLERNSRERYQADDILKLNRLGKKTGRECAVCHSVRELIDGENKCSLCFKLENFSRDIQKQQFFVVNDDESGLPLCNGRYLNTASEDQIRSGEVQGSIYAKNRLDTGHMQETHIWVGDYSWTNDYNSYAERNWTKENNGGTAVGIKRLGALMIDVDDLYAGFLAGFKDQGEGRYTTMSRYATLSRRIQTFFKLYLNSFAEDKRISIIYSEGDDVFAIGAWDDILEFVQDIHECFRKWTDGKMTFSAGVALVSAKTPVNIIARRTRNLLKRAKLCGRDRIALFSEDNVFAFDEYVNDITFGKLNVIRNFFENEDEYGKAFAYKLLDLIRSRDEVDRISFARIVYYLTRLENAADDKENFRDFRKSMIDWFNDGREIRKAEMALMLYIYEIRED</sequence>
<accession>A0A1I2PH90</accession>
<evidence type="ECO:0000256" key="2">
    <source>
        <dbReference type="ARBA" id="ARBA00005700"/>
    </source>
</evidence>
<evidence type="ECO:0000256" key="11">
    <source>
        <dbReference type="ARBA" id="ARBA00023118"/>
    </source>
</evidence>
<dbReference type="EMBL" id="FOPI01000003">
    <property type="protein sequence ID" value="SFG15522.1"/>
    <property type="molecule type" value="Genomic_DNA"/>
</dbReference>
<dbReference type="Pfam" id="PF20824">
    <property type="entry name" value="Cmr2_hel_dom2"/>
    <property type="match status" value="1"/>
</dbReference>
<dbReference type="CDD" id="cd09680">
    <property type="entry name" value="Cas10_III"/>
    <property type="match status" value="1"/>
</dbReference>
<dbReference type="GO" id="GO:0016740">
    <property type="term" value="F:transferase activity"/>
    <property type="evidence" value="ECO:0007669"/>
    <property type="project" value="UniProtKB-KW"/>
</dbReference>
<proteinExistence type="inferred from homology"/>
<dbReference type="InterPro" id="IPR041062">
    <property type="entry name" value="Csm1_B"/>
</dbReference>
<evidence type="ECO:0000313" key="15">
    <source>
        <dbReference type="Proteomes" id="UP000182635"/>
    </source>
</evidence>
<evidence type="ECO:0000256" key="10">
    <source>
        <dbReference type="ARBA" id="ARBA00022840"/>
    </source>
</evidence>
<keyword evidence="5" id="KW-0540">Nuclease</keyword>
<dbReference type="RefSeq" id="WP_046922780.1">
    <property type="nucleotide sequence ID" value="NZ_AYYL01000001.1"/>
</dbReference>
<keyword evidence="6" id="KW-0547">Nucleotide-binding</keyword>
<evidence type="ECO:0000259" key="13">
    <source>
        <dbReference type="PROSITE" id="PS50887"/>
    </source>
</evidence>
<dbReference type="InterPro" id="IPR054767">
    <property type="entry name" value="Cas10-Cmr2_palm2"/>
</dbReference>
<dbReference type="AlphaFoldDB" id="A0A1I2PH90"/>
<dbReference type="InterPro" id="IPR043128">
    <property type="entry name" value="Rev_trsase/Diguanyl_cyclase"/>
</dbReference>
<dbReference type="InterPro" id="IPR052117">
    <property type="entry name" value="Cas10/Csm1_subtype-III-A"/>
</dbReference>
<keyword evidence="11" id="KW-0051">Antiviral defense</keyword>
<evidence type="ECO:0000256" key="6">
    <source>
        <dbReference type="ARBA" id="ARBA00022741"/>
    </source>
</evidence>
<dbReference type="InterPro" id="IPR048693">
    <property type="entry name" value="Cmr2-like_C"/>
</dbReference>
<dbReference type="PROSITE" id="PS50887">
    <property type="entry name" value="GGDEF"/>
    <property type="match status" value="1"/>
</dbReference>
<dbReference type="GO" id="GO:0004527">
    <property type="term" value="F:exonuclease activity"/>
    <property type="evidence" value="ECO:0007669"/>
    <property type="project" value="UniProtKB-KW"/>
</dbReference>
<dbReference type="InterPro" id="IPR013408">
    <property type="entry name" value="Cas10/Csm1"/>
</dbReference>
<comment type="similarity">
    <text evidence="2">Belongs to the CRISPR-associated Cas10/Csm1 family.</text>
</comment>
<feature type="domain" description="GGDEF" evidence="13">
    <location>
        <begin position="512"/>
        <end position="650"/>
    </location>
</feature>
<evidence type="ECO:0000256" key="8">
    <source>
        <dbReference type="ARBA" id="ARBA00022801"/>
    </source>
</evidence>
<keyword evidence="8" id="KW-0378">Hydrolase</keyword>
<keyword evidence="7" id="KW-0255">Endonuclease</keyword>
<organism evidence="14 15">
    <name type="scientific">Ligilactobacillus ruminis DSM 20403 = NBRC 102161</name>
    <dbReference type="NCBI Taxonomy" id="1423798"/>
    <lineage>
        <taxon>Bacteria</taxon>
        <taxon>Bacillati</taxon>
        <taxon>Bacillota</taxon>
        <taxon>Bacilli</taxon>
        <taxon>Lactobacillales</taxon>
        <taxon>Lactobacillaceae</taxon>
        <taxon>Ligilactobacillus</taxon>
    </lineage>
</organism>
<keyword evidence="4" id="KW-0808">Transferase</keyword>
<comment type="cofactor">
    <cofactor evidence="1">
        <name>a divalent metal cation</name>
        <dbReference type="ChEBI" id="CHEBI:60240"/>
    </cofactor>
</comment>